<dbReference type="RefSeq" id="WP_062587735.1">
    <property type="nucleotide sequence ID" value="NZ_LQZQ01000001.1"/>
</dbReference>
<dbReference type="STRING" id="279360.MB14_00935"/>
<feature type="domain" description="N-acetyltransferase" evidence="1">
    <location>
        <begin position="2"/>
        <end position="144"/>
    </location>
</feature>
<gene>
    <name evidence="2" type="ORF">MB14_00935</name>
</gene>
<evidence type="ECO:0000313" key="3">
    <source>
        <dbReference type="Proteomes" id="UP000075583"/>
    </source>
</evidence>
<dbReference type="PROSITE" id="PS51186">
    <property type="entry name" value="GNAT"/>
    <property type="match status" value="1"/>
</dbReference>
<organism evidence="2 3">
    <name type="scientific">Roseivirga ehrenbergii (strain DSM 102268 / JCM 13514 / KCTC 12282 / NCIMB 14502 / KMM 6017)</name>
    <dbReference type="NCBI Taxonomy" id="279360"/>
    <lineage>
        <taxon>Bacteria</taxon>
        <taxon>Pseudomonadati</taxon>
        <taxon>Bacteroidota</taxon>
        <taxon>Cytophagia</taxon>
        <taxon>Cytophagales</taxon>
        <taxon>Roseivirgaceae</taxon>
        <taxon>Roseivirga</taxon>
    </lineage>
</organism>
<evidence type="ECO:0000259" key="1">
    <source>
        <dbReference type="PROSITE" id="PS51186"/>
    </source>
</evidence>
<keyword evidence="3" id="KW-1185">Reference proteome</keyword>
<dbReference type="SUPFAM" id="SSF55729">
    <property type="entry name" value="Acyl-CoA N-acyltransferases (Nat)"/>
    <property type="match status" value="1"/>
</dbReference>
<dbReference type="Gene3D" id="3.40.630.30">
    <property type="match status" value="1"/>
</dbReference>
<dbReference type="InterPro" id="IPR016181">
    <property type="entry name" value="Acyl_CoA_acyltransferase"/>
</dbReference>
<proteinExistence type="predicted"/>
<accession>A0A150XTC4</accession>
<dbReference type="EMBL" id="LQZQ01000001">
    <property type="protein sequence ID" value="KYG81990.1"/>
    <property type="molecule type" value="Genomic_DNA"/>
</dbReference>
<sequence>MIRVKKVENKEELDLAFAVREKVFIEEQLCDREEEFDEFDPESTHFIAYYQGEPAGTSRYRTTKKGVKLERFAVYEEYRGKGVGKRLVQIVLADVENNVAQPGTLIYLHAQLTAMPLYSKYGFTKVGEKFIEAGIEHFEMQKTL</sequence>
<dbReference type="InterPro" id="IPR000182">
    <property type="entry name" value="GNAT_dom"/>
</dbReference>
<reference evidence="2" key="1">
    <citation type="submission" date="2016-01" db="EMBL/GenBank/DDBJ databases">
        <title>Genome sequencing of Roseivirga ehrenbergii KMM 6017.</title>
        <authorList>
            <person name="Selvaratnam C."/>
            <person name="Thevarajoo S."/>
            <person name="Goh K.M."/>
            <person name="Ee R."/>
            <person name="Chan K.-G."/>
            <person name="Chong C.S."/>
        </authorList>
    </citation>
    <scope>NUCLEOTIDE SEQUENCE [LARGE SCALE GENOMIC DNA]</scope>
    <source>
        <strain evidence="2">KMM 6017</strain>
    </source>
</reference>
<evidence type="ECO:0000313" key="2">
    <source>
        <dbReference type="EMBL" id="KYG81990.1"/>
    </source>
</evidence>
<dbReference type="GO" id="GO:0016747">
    <property type="term" value="F:acyltransferase activity, transferring groups other than amino-acyl groups"/>
    <property type="evidence" value="ECO:0007669"/>
    <property type="project" value="InterPro"/>
</dbReference>
<dbReference type="Pfam" id="PF13673">
    <property type="entry name" value="Acetyltransf_10"/>
    <property type="match status" value="1"/>
</dbReference>
<dbReference type="Proteomes" id="UP000075583">
    <property type="component" value="Unassembled WGS sequence"/>
</dbReference>
<name>A0A150XTC4_ROSEK</name>
<dbReference type="AlphaFoldDB" id="A0A150XTC4"/>
<protein>
    <submittedName>
        <fullName evidence="2">GNAT family acetyltransferase</fullName>
    </submittedName>
</protein>
<dbReference type="CDD" id="cd04301">
    <property type="entry name" value="NAT_SF"/>
    <property type="match status" value="1"/>
</dbReference>
<dbReference type="OrthoDB" id="9796171at2"/>
<comment type="caution">
    <text evidence="2">The sequence shown here is derived from an EMBL/GenBank/DDBJ whole genome shotgun (WGS) entry which is preliminary data.</text>
</comment>